<keyword evidence="4" id="KW-0067">ATP-binding</keyword>
<protein>
    <submittedName>
        <fullName evidence="6">ABC transporter</fullName>
    </submittedName>
</protein>
<dbReference type="GO" id="GO:0140359">
    <property type="term" value="F:ABC-type transporter activity"/>
    <property type="evidence" value="ECO:0007669"/>
    <property type="project" value="UniProtKB-ARBA"/>
</dbReference>
<dbReference type="InterPro" id="IPR017871">
    <property type="entry name" value="ABC_transporter-like_CS"/>
</dbReference>
<dbReference type="PROSITE" id="PS00211">
    <property type="entry name" value="ABC_TRANSPORTER_1"/>
    <property type="match status" value="1"/>
</dbReference>
<dbReference type="InterPro" id="IPR003593">
    <property type="entry name" value="AAA+_ATPase"/>
</dbReference>
<name>A0A0D6P734_9PROT</name>
<reference evidence="6 7" key="1">
    <citation type="submission" date="2012-11" db="EMBL/GenBank/DDBJ databases">
        <title>Whole genome sequence of Acidisphaera rubrifaciens HS-AP3.</title>
        <authorList>
            <person name="Azuma Y."/>
            <person name="Higashiura N."/>
            <person name="Hirakawa H."/>
            <person name="Matsushita K."/>
        </authorList>
    </citation>
    <scope>NUCLEOTIDE SEQUENCE [LARGE SCALE GENOMIC DNA]</scope>
    <source>
        <strain evidence="6 7">HS-AP3</strain>
    </source>
</reference>
<dbReference type="SUPFAM" id="SSF52540">
    <property type="entry name" value="P-loop containing nucleoside triphosphate hydrolases"/>
    <property type="match status" value="1"/>
</dbReference>
<dbReference type="Gene3D" id="2.40.50.100">
    <property type="match status" value="1"/>
</dbReference>
<evidence type="ECO:0000256" key="3">
    <source>
        <dbReference type="ARBA" id="ARBA00022741"/>
    </source>
</evidence>
<evidence type="ECO:0000313" key="6">
    <source>
        <dbReference type="EMBL" id="GAN77126.1"/>
    </source>
</evidence>
<comment type="caution">
    <text evidence="6">The sequence shown here is derived from an EMBL/GenBank/DDBJ whole genome shotgun (WGS) entry which is preliminary data.</text>
</comment>
<dbReference type="OrthoDB" id="9802264at2"/>
<sequence length="376" mass="39873">MRVDATVDPAAVARAGAAPGAVELAGLVKRYPNGTLAVDGVNLRIPPGSYCCLLGPSGCGKTTTLRMIAGHEEPSEGEILIDGANVVGQPPRARGTAMMFQSYALFPHLSVRDNVAFSLRVRGVGRAERLREADRVIEQVQLTALATRLPGQLSGGQQQRVALARAIITRPRVLLLDEPLSALDEFLRLQMRAELKAMQQQLGITFIHVTHTQLEAVAVADQVVVMADGGIRQAATARAIYTQPDSAYVARFMGGQNVLSGVVETSEGGIATLRGPGGAGYVLRIGTQAMPVGRTVAFAVRRDRVRPATDGAPNSITGQVRAVEYQGTFVKVTLVAPAGDFVAYVDEGAYFRAPVALGSTASFGWDMDEAHQLTTE</sequence>
<evidence type="ECO:0000256" key="1">
    <source>
        <dbReference type="ARBA" id="ARBA00005417"/>
    </source>
</evidence>
<dbReference type="SMART" id="SM00382">
    <property type="entry name" value="AAA"/>
    <property type="match status" value="1"/>
</dbReference>
<dbReference type="PROSITE" id="PS50893">
    <property type="entry name" value="ABC_TRANSPORTER_2"/>
    <property type="match status" value="1"/>
</dbReference>
<gene>
    <name evidence="6" type="ORF">Asru_0240_05</name>
</gene>
<dbReference type="GO" id="GO:0043190">
    <property type="term" value="C:ATP-binding cassette (ABC) transporter complex"/>
    <property type="evidence" value="ECO:0007669"/>
    <property type="project" value="InterPro"/>
</dbReference>
<dbReference type="Gene3D" id="3.40.50.300">
    <property type="entry name" value="P-loop containing nucleotide triphosphate hydrolases"/>
    <property type="match status" value="1"/>
</dbReference>
<dbReference type="InterPro" id="IPR013611">
    <property type="entry name" value="Transp-assoc_OB_typ2"/>
</dbReference>
<dbReference type="InterPro" id="IPR027417">
    <property type="entry name" value="P-loop_NTPase"/>
</dbReference>
<organism evidence="6 7">
    <name type="scientific">Acidisphaera rubrifaciens HS-AP3</name>
    <dbReference type="NCBI Taxonomy" id="1231350"/>
    <lineage>
        <taxon>Bacteria</taxon>
        <taxon>Pseudomonadati</taxon>
        <taxon>Pseudomonadota</taxon>
        <taxon>Alphaproteobacteria</taxon>
        <taxon>Acetobacterales</taxon>
        <taxon>Acetobacteraceae</taxon>
        <taxon>Acidisphaera</taxon>
    </lineage>
</organism>
<dbReference type="GO" id="GO:0016887">
    <property type="term" value="F:ATP hydrolysis activity"/>
    <property type="evidence" value="ECO:0007669"/>
    <property type="project" value="InterPro"/>
</dbReference>
<dbReference type="AlphaFoldDB" id="A0A0D6P734"/>
<keyword evidence="2" id="KW-0813">Transport</keyword>
<evidence type="ECO:0000259" key="5">
    <source>
        <dbReference type="PROSITE" id="PS50893"/>
    </source>
</evidence>
<dbReference type="InterPro" id="IPR050093">
    <property type="entry name" value="ABC_SmlMolc_Importer"/>
</dbReference>
<dbReference type="FunFam" id="3.40.50.300:FF:000042">
    <property type="entry name" value="Maltose/maltodextrin ABC transporter, ATP-binding protein"/>
    <property type="match status" value="1"/>
</dbReference>
<dbReference type="InterPro" id="IPR008995">
    <property type="entry name" value="Mo/tungstate-bd_C_term_dom"/>
</dbReference>
<dbReference type="GO" id="GO:0005524">
    <property type="term" value="F:ATP binding"/>
    <property type="evidence" value="ECO:0007669"/>
    <property type="project" value="UniProtKB-KW"/>
</dbReference>
<dbReference type="Pfam" id="PF00005">
    <property type="entry name" value="ABC_tran"/>
    <property type="match status" value="1"/>
</dbReference>
<dbReference type="InterPro" id="IPR003439">
    <property type="entry name" value="ABC_transporter-like_ATP-bd"/>
</dbReference>
<dbReference type="Pfam" id="PF08402">
    <property type="entry name" value="TOBE_2"/>
    <property type="match status" value="1"/>
</dbReference>
<dbReference type="Proteomes" id="UP000032680">
    <property type="component" value="Unassembled WGS sequence"/>
</dbReference>
<keyword evidence="7" id="KW-1185">Reference proteome</keyword>
<evidence type="ECO:0000256" key="4">
    <source>
        <dbReference type="ARBA" id="ARBA00022840"/>
    </source>
</evidence>
<comment type="similarity">
    <text evidence="1">Belongs to the ABC transporter superfamily.</text>
</comment>
<evidence type="ECO:0000313" key="7">
    <source>
        <dbReference type="Proteomes" id="UP000032680"/>
    </source>
</evidence>
<dbReference type="PANTHER" id="PTHR42781:SF4">
    <property type="entry name" value="SPERMIDINE_PUTRESCINE IMPORT ATP-BINDING PROTEIN POTA"/>
    <property type="match status" value="1"/>
</dbReference>
<evidence type="ECO:0000256" key="2">
    <source>
        <dbReference type="ARBA" id="ARBA00022448"/>
    </source>
</evidence>
<proteinExistence type="inferred from homology"/>
<feature type="domain" description="ABC transporter" evidence="5">
    <location>
        <begin position="22"/>
        <end position="253"/>
    </location>
</feature>
<accession>A0A0D6P734</accession>
<dbReference type="PANTHER" id="PTHR42781">
    <property type="entry name" value="SPERMIDINE/PUTRESCINE IMPORT ATP-BINDING PROTEIN POTA"/>
    <property type="match status" value="1"/>
</dbReference>
<dbReference type="SUPFAM" id="SSF50331">
    <property type="entry name" value="MOP-like"/>
    <property type="match status" value="1"/>
</dbReference>
<dbReference type="EMBL" id="BANB01000240">
    <property type="protein sequence ID" value="GAN77126.1"/>
    <property type="molecule type" value="Genomic_DNA"/>
</dbReference>
<keyword evidence="3" id="KW-0547">Nucleotide-binding</keyword>